<keyword evidence="8" id="KW-1185">Reference proteome</keyword>
<protein>
    <submittedName>
        <fullName evidence="7">LrgB family protein</fullName>
    </submittedName>
</protein>
<name>A0A942Z5K9_9BACI</name>
<feature type="transmembrane region" description="Helical" evidence="6">
    <location>
        <begin position="204"/>
        <end position="228"/>
    </location>
</feature>
<evidence type="ECO:0000313" key="8">
    <source>
        <dbReference type="Proteomes" id="UP000676456"/>
    </source>
</evidence>
<gene>
    <name evidence="7" type="ORF">KHA91_19390</name>
</gene>
<proteinExistence type="predicted"/>
<evidence type="ECO:0000256" key="3">
    <source>
        <dbReference type="ARBA" id="ARBA00022692"/>
    </source>
</evidence>
<organism evidence="7 8">
    <name type="scientific">Lederbergia citrea</name>
    <dbReference type="NCBI Taxonomy" id="2833581"/>
    <lineage>
        <taxon>Bacteria</taxon>
        <taxon>Bacillati</taxon>
        <taxon>Bacillota</taxon>
        <taxon>Bacilli</taxon>
        <taxon>Bacillales</taxon>
        <taxon>Bacillaceae</taxon>
        <taxon>Lederbergia</taxon>
    </lineage>
</organism>
<keyword evidence="4 6" id="KW-1133">Transmembrane helix</keyword>
<dbReference type="InterPro" id="IPR007300">
    <property type="entry name" value="CidB/LrgB"/>
</dbReference>
<accession>A0A942Z5K9</accession>
<evidence type="ECO:0000256" key="6">
    <source>
        <dbReference type="SAM" id="Phobius"/>
    </source>
</evidence>
<evidence type="ECO:0000313" key="7">
    <source>
        <dbReference type="EMBL" id="MBS4224864.1"/>
    </source>
</evidence>
<dbReference type="PANTHER" id="PTHR30249:SF17">
    <property type="entry name" value="HOLIN-LIKE PROTEIN CIDB"/>
    <property type="match status" value="1"/>
</dbReference>
<keyword evidence="5 6" id="KW-0472">Membrane</keyword>
<comment type="subcellular location">
    <subcellularLocation>
        <location evidence="1">Cell membrane</location>
        <topology evidence="1">Multi-pass membrane protein</topology>
    </subcellularLocation>
</comment>
<evidence type="ECO:0000256" key="4">
    <source>
        <dbReference type="ARBA" id="ARBA00022989"/>
    </source>
</evidence>
<feature type="transmembrane region" description="Helical" evidence="6">
    <location>
        <begin position="32"/>
        <end position="50"/>
    </location>
</feature>
<dbReference type="RefSeq" id="WP_213099918.1">
    <property type="nucleotide sequence ID" value="NZ_JAGYPH010000005.1"/>
</dbReference>
<sequence>MNNFMIGVLAILATITIFFASRWLNRKFPHPLTLPVLVSTIAIASGLLIFDISYDTYFIGGQWIDRFLGPAVVALAYPLYQQREIIKQYTFIIFVGVFIGSVIGVFSGLMMGKWLNLDPLIIKSVLPKSVTSPVAMDIAYSIGASPALAVVLVMVAGISGAVMGPTILRWAGVHDHLAKGLGMGSASHAIGTAKSMEMNVQQGAASTIAMILCAIIVSIITPILVVLFL</sequence>
<keyword evidence="2" id="KW-1003">Cell membrane</keyword>
<dbReference type="GO" id="GO:0005886">
    <property type="term" value="C:plasma membrane"/>
    <property type="evidence" value="ECO:0007669"/>
    <property type="project" value="UniProtKB-SubCell"/>
</dbReference>
<dbReference type="EMBL" id="JAGYPN010000005">
    <property type="protein sequence ID" value="MBS4224864.1"/>
    <property type="molecule type" value="Genomic_DNA"/>
</dbReference>
<dbReference type="Proteomes" id="UP000676456">
    <property type="component" value="Unassembled WGS sequence"/>
</dbReference>
<comment type="caution">
    <text evidence="7">The sequence shown here is derived from an EMBL/GenBank/DDBJ whole genome shotgun (WGS) entry which is preliminary data.</text>
</comment>
<feature type="transmembrane region" description="Helical" evidence="6">
    <location>
        <begin position="56"/>
        <end position="77"/>
    </location>
</feature>
<dbReference type="PANTHER" id="PTHR30249">
    <property type="entry name" value="PUTATIVE SEROTONIN TRANSPORTER"/>
    <property type="match status" value="1"/>
</dbReference>
<reference evidence="7 8" key="1">
    <citation type="submission" date="2021-05" db="EMBL/GenBank/DDBJ databases">
        <title>Novel Bacillus species.</title>
        <authorList>
            <person name="Liu G."/>
        </authorList>
    </citation>
    <scope>NUCLEOTIDE SEQUENCE [LARGE SCALE GENOMIC DNA]</scope>
    <source>
        <strain evidence="7 8">FJAT-49682</strain>
    </source>
</reference>
<evidence type="ECO:0000256" key="1">
    <source>
        <dbReference type="ARBA" id="ARBA00004651"/>
    </source>
</evidence>
<evidence type="ECO:0000256" key="2">
    <source>
        <dbReference type="ARBA" id="ARBA00022475"/>
    </source>
</evidence>
<keyword evidence="3 6" id="KW-0812">Transmembrane</keyword>
<evidence type="ECO:0000256" key="5">
    <source>
        <dbReference type="ARBA" id="ARBA00023136"/>
    </source>
</evidence>
<dbReference type="AlphaFoldDB" id="A0A942Z5K9"/>
<dbReference type="Pfam" id="PF04172">
    <property type="entry name" value="LrgB"/>
    <property type="match status" value="1"/>
</dbReference>
<feature type="transmembrane region" description="Helical" evidence="6">
    <location>
        <begin position="89"/>
        <end position="110"/>
    </location>
</feature>
<feature type="transmembrane region" description="Helical" evidence="6">
    <location>
        <begin position="138"/>
        <end position="162"/>
    </location>
</feature>
<feature type="transmembrane region" description="Helical" evidence="6">
    <location>
        <begin position="6"/>
        <end position="25"/>
    </location>
</feature>